<comment type="similarity">
    <text evidence="1">Belongs to the bacterial solute-binding protein 7 family.</text>
</comment>
<evidence type="ECO:0000256" key="2">
    <source>
        <dbReference type="ARBA" id="ARBA00022448"/>
    </source>
</evidence>
<dbReference type="Gene3D" id="3.40.190.170">
    <property type="entry name" value="Bacterial extracellular solute-binding protein, family 7"/>
    <property type="match status" value="1"/>
</dbReference>
<dbReference type="NCBIfam" id="NF037995">
    <property type="entry name" value="TRAP_S1"/>
    <property type="match status" value="1"/>
</dbReference>
<dbReference type="OrthoDB" id="8690069at2"/>
<dbReference type="RefSeq" id="WP_143773578.1">
    <property type="nucleotide sequence ID" value="NZ_FTOE01000008.1"/>
</dbReference>
<sequence length="339" mass="37546">MIRKILNATKTISLVAVTLSSVQAGAANWKYAIEENLNEVQGVYATQFKEYIEANSAHSVQIYPFGTLGESDDIMEQAQAGILQFVDQSPGFTGSLIPEAQVFLMPYVLPESVSEVNYFFKNAKVISENFKVLYAEQDLELLQMFPEGSVAITTQESFHSPADLDGMKIRVMTSPLLVETYKAFGAVPTPLPWGEVFGALQTNLIQGQENPWFYIESGKLYEVSEVITEAGHNIFTTAVMANKNFYEGLSETDQQLVQQGSEVALDYILKYQEGLAEESKAKIKAAKPSIEFVTLTEAERAPFRLAAKDVRAKFIEMTGESGQTILDQLEADLESARTN</sequence>
<dbReference type="PANTHER" id="PTHR33376">
    <property type="match status" value="1"/>
</dbReference>
<feature type="chain" id="PRO_5012049078" evidence="4">
    <location>
        <begin position="27"/>
        <end position="339"/>
    </location>
</feature>
<accession>A0A1N7N957</accession>
<evidence type="ECO:0000256" key="1">
    <source>
        <dbReference type="ARBA" id="ARBA00009023"/>
    </source>
</evidence>
<dbReference type="Pfam" id="PF03480">
    <property type="entry name" value="DctP"/>
    <property type="match status" value="1"/>
</dbReference>
<evidence type="ECO:0000313" key="6">
    <source>
        <dbReference type="Proteomes" id="UP000185999"/>
    </source>
</evidence>
<evidence type="ECO:0000256" key="4">
    <source>
        <dbReference type="SAM" id="SignalP"/>
    </source>
</evidence>
<evidence type="ECO:0000313" key="5">
    <source>
        <dbReference type="EMBL" id="SIS94894.1"/>
    </source>
</evidence>
<feature type="signal peptide" evidence="4">
    <location>
        <begin position="1"/>
        <end position="26"/>
    </location>
</feature>
<dbReference type="AlphaFoldDB" id="A0A1N7N957"/>
<dbReference type="InterPro" id="IPR038404">
    <property type="entry name" value="TRAP_DctP_sf"/>
</dbReference>
<proteinExistence type="inferred from homology"/>
<dbReference type="GO" id="GO:0055085">
    <property type="term" value="P:transmembrane transport"/>
    <property type="evidence" value="ECO:0007669"/>
    <property type="project" value="InterPro"/>
</dbReference>
<dbReference type="InterPro" id="IPR018389">
    <property type="entry name" value="DctP_fam"/>
</dbReference>
<evidence type="ECO:0000256" key="3">
    <source>
        <dbReference type="ARBA" id="ARBA00022729"/>
    </source>
</evidence>
<dbReference type="Proteomes" id="UP000185999">
    <property type="component" value="Unassembled WGS sequence"/>
</dbReference>
<name>A0A1N7N957_9GAMM</name>
<protein>
    <submittedName>
        <fullName evidence="5">TRAP-type C4-dicarboxylate transport system, substrate-binding protein</fullName>
    </submittedName>
</protein>
<keyword evidence="6" id="KW-1185">Reference proteome</keyword>
<dbReference type="PANTHER" id="PTHR33376:SF7">
    <property type="entry name" value="C4-DICARBOXYLATE-BINDING PROTEIN DCTB"/>
    <property type="match status" value="1"/>
</dbReference>
<gene>
    <name evidence="5" type="ORF">SAMN05421760_108152</name>
</gene>
<dbReference type="STRING" id="619304.SAMN05421760_108152"/>
<reference evidence="6" key="1">
    <citation type="submission" date="2017-01" db="EMBL/GenBank/DDBJ databases">
        <authorList>
            <person name="Varghese N."/>
            <person name="Submissions S."/>
        </authorList>
    </citation>
    <scope>NUCLEOTIDE SEQUENCE [LARGE SCALE GENOMIC DNA]</scope>
    <source>
        <strain evidence="6">DSM 22306</strain>
    </source>
</reference>
<keyword evidence="2" id="KW-0813">Transport</keyword>
<organism evidence="5 6">
    <name type="scientific">Neptunomonas antarctica</name>
    <dbReference type="NCBI Taxonomy" id="619304"/>
    <lineage>
        <taxon>Bacteria</taxon>
        <taxon>Pseudomonadati</taxon>
        <taxon>Pseudomonadota</taxon>
        <taxon>Gammaproteobacteria</taxon>
        <taxon>Oceanospirillales</taxon>
        <taxon>Oceanospirillaceae</taxon>
        <taxon>Neptunomonas</taxon>
    </lineage>
</organism>
<keyword evidence="3 4" id="KW-0732">Signal</keyword>
<dbReference type="EMBL" id="FTOE01000008">
    <property type="protein sequence ID" value="SIS94894.1"/>
    <property type="molecule type" value="Genomic_DNA"/>
</dbReference>